<feature type="compositionally biased region" description="Polar residues" evidence="8">
    <location>
        <begin position="34"/>
        <end position="44"/>
    </location>
</feature>
<protein>
    <recommendedName>
        <fullName evidence="9">U4/U6.U5 small nuclear ribonucleoprotein 27kDa protein domain-containing protein</fullName>
    </recommendedName>
</protein>
<feature type="compositionally biased region" description="Basic residues" evidence="8">
    <location>
        <begin position="1"/>
        <end position="11"/>
    </location>
</feature>
<feature type="region of interest" description="Disordered" evidence="8">
    <location>
        <begin position="173"/>
        <end position="206"/>
    </location>
</feature>
<proteinExistence type="inferred from homology"/>
<keyword evidence="6" id="KW-0508">mRNA splicing</keyword>
<dbReference type="AlphaFoldDB" id="A0A9W7BHI0"/>
<evidence type="ECO:0000313" key="11">
    <source>
        <dbReference type="Proteomes" id="UP001165085"/>
    </source>
</evidence>
<organism evidence="10 11">
    <name type="scientific">Triparma strigata</name>
    <dbReference type="NCBI Taxonomy" id="1606541"/>
    <lineage>
        <taxon>Eukaryota</taxon>
        <taxon>Sar</taxon>
        <taxon>Stramenopiles</taxon>
        <taxon>Ochrophyta</taxon>
        <taxon>Bolidophyceae</taxon>
        <taxon>Parmales</taxon>
        <taxon>Triparmaceae</taxon>
        <taxon>Triparma</taxon>
    </lineage>
</organism>
<dbReference type="GO" id="GO:0071011">
    <property type="term" value="C:precatalytic spliceosome"/>
    <property type="evidence" value="ECO:0007669"/>
    <property type="project" value="TreeGrafter"/>
</dbReference>
<evidence type="ECO:0000256" key="3">
    <source>
        <dbReference type="ARBA" id="ARBA00008218"/>
    </source>
</evidence>
<accession>A0A9W7BHI0</accession>
<dbReference type="Proteomes" id="UP001165085">
    <property type="component" value="Unassembled WGS sequence"/>
</dbReference>
<feature type="compositionally biased region" description="Basic residues" evidence="8">
    <location>
        <begin position="180"/>
        <end position="189"/>
    </location>
</feature>
<dbReference type="GO" id="GO:0006397">
    <property type="term" value="P:mRNA processing"/>
    <property type="evidence" value="ECO:0007669"/>
    <property type="project" value="UniProtKB-KW"/>
</dbReference>
<evidence type="ECO:0000313" key="10">
    <source>
        <dbReference type="EMBL" id="GMH86290.1"/>
    </source>
</evidence>
<evidence type="ECO:0000256" key="6">
    <source>
        <dbReference type="ARBA" id="ARBA00023187"/>
    </source>
</evidence>
<gene>
    <name evidence="10" type="ORF">TrST_g6917</name>
</gene>
<dbReference type="Pfam" id="PF08648">
    <property type="entry name" value="SNRNP27"/>
    <property type="match status" value="1"/>
</dbReference>
<feature type="region of interest" description="Disordered" evidence="8">
    <location>
        <begin position="1"/>
        <end position="144"/>
    </location>
</feature>
<dbReference type="GO" id="GO:0008380">
    <property type="term" value="P:RNA splicing"/>
    <property type="evidence" value="ECO:0007669"/>
    <property type="project" value="UniProtKB-KW"/>
</dbReference>
<comment type="subunit">
    <text evidence="4">Part of a tri-snRNP complex.</text>
</comment>
<evidence type="ECO:0000256" key="1">
    <source>
        <dbReference type="ARBA" id="ARBA00003632"/>
    </source>
</evidence>
<evidence type="ECO:0000256" key="4">
    <source>
        <dbReference type="ARBA" id="ARBA00011825"/>
    </source>
</evidence>
<evidence type="ECO:0000256" key="7">
    <source>
        <dbReference type="ARBA" id="ARBA00023242"/>
    </source>
</evidence>
<feature type="compositionally biased region" description="Basic and acidic residues" evidence="8">
    <location>
        <begin position="122"/>
        <end position="141"/>
    </location>
</feature>
<feature type="compositionally biased region" description="Basic and acidic residues" evidence="8">
    <location>
        <begin position="46"/>
        <end position="59"/>
    </location>
</feature>
<dbReference type="PANTHER" id="PTHR31077">
    <property type="entry name" value="U4/U6.U5 SMALL NUCLEAR RIBONUCLEOPROTEIN 27 KDA PROTEIN"/>
    <property type="match status" value="1"/>
</dbReference>
<keyword evidence="11" id="KW-1185">Reference proteome</keyword>
<dbReference type="EMBL" id="BRXY01000311">
    <property type="protein sequence ID" value="GMH86290.1"/>
    <property type="molecule type" value="Genomic_DNA"/>
</dbReference>
<dbReference type="PANTHER" id="PTHR31077:SF1">
    <property type="entry name" value="U4_U6.U5 SMALL NUCLEAR RIBONUCLEOPROTEIN 27 KDA PROTEIN"/>
    <property type="match status" value="1"/>
</dbReference>
<evidence type="ECO:0000256" key="5">
    <source>
        <dbReference type="ARBA" id="ARBA00022664"/>
    </source>
</evidence>
<evidence type="ECO:0000256" key="2">
    <source>
        <dbReference type="ARBA" id="ARBA00004123"/>
    </source>
</evidence>
<name>A0A9W7BHI0_9STRA</name>
<keyword evidence="5" id="KW-0507">mRNA processing</keyword>
<sequence length="206" mass="23085">MSGRGRGRGRGRGSTSGIAPTDVGSGFVSHAVSHGTSSVGQSVDPSFHDRSHDRSHDPSSGRSNKRRRTDDANNYADADEQQQQQSRPAFNPPNPNMKLDEEAELQKKKKMEALRASVLQDDIEKAKPQETEDEKQAKMMNDDEMTDEEKMAKLMGFSGFGSTKETKVQDNYEGAAKGTVQRKKERKYRQYMNRKGGFNRPLDQMK</sequence>
<comment type="similarity">
    <text evidence="3">Belongs to the SNUT3 family.</text>
</comment>
<comment type="subcellular location">
    <subcellularLocation>
        <location evidence="2">Nucleus</location>
    </subcellularLocation>
</comment>
<dbReference type="OrthoDB" id="21368at2759"/>
<reference evidence="11" key="1">
    <citation type="journal article" date="2023" name="Commun. Biol.">
        <title>Genome analysis of Parmales, the sister group of diatoms, reveals the evolutionary specialization of diatoms from phago-mixotrophs to photoautotrophs.</title>
        <authorList>
            <person name="Ban H."/>
            <person name="Sato S."/>
            <person name="Yoshikawa S."/>
            <person name="Yamada K."/>
            <person name="Nakamura Y."/>
            <person name="Ichinomiya M."/>
            <person name="Sato N."/>
            <person name="Blanc-Mathieu R."/>
            <person name="Endo H."/>
            <person name="Kuwata A."/>
            <person name="Ogata H."/>
        </authorList>
    </citation>
    <scope>NUCLEOTIDE SEQUENCE [LARGE SCALE GENOMIC DNA]</scope>
    <source>
        <strain evidence="11">NIES 3701</strain>
    </source>
</reference>
<evidence type="ECO:0000256" key="8">
    <source>
        <dbReference type="SAM" id="MobiDB-lite"/>
    </source>
</evidence>
<feature type="domain" description="U4/U6.U5 small nuclear ribonucleoprotein 27kDa protein" evidence="9">
    <location>
        <begin position="147"/>
        <end position="205"/>
    </location>
</feature>
<comment type="function">
    <text evidence="1">May play a role in mRNA splicing.</text>
</comment>
<keyword evidence="7" id="KW-0539">Nucleus</keyword>
<dbReference type="InterPro" id="IPR013957">
    <property type="entry name" value="SNRNP27"/>
</dbReference>
<comment type="caution">
    <text evidence="10">The sequence shown here is derived from an EMBL/GenBank/DDBJ whole genome shotgun (WGS) entry which is preliminary data.</text>
</comment>
<evidence type="ECO:0000259" key="9">
    <source>
        <dbReference type="Pfam" id="PF08648"/>
    </source>
</evidence>